<dbReference type="RefSeq" id="WP_113889862.1">
    <property type="nucleotide sequence ID" value="NZ_QNRK01000014.1"/>
</dbReference>
<comment type="caution">
    <text evidence="6">The sequence shown here is derived from an EMBL/GenBank/DDBJ whole genome shotgun (WGS) entry which is preliminary data.</text>
</comment>
<dbReference type="OrthoDB" id="9801445at2"/>
<keyword evidence="2" id="KW-0479">Metal-binding</keyword>
<evidence type="ECO:0000256" key="1">
    <source>
        <dbReference type="ARBA" id="ARBA00001947"/>
    </source>
</evidence>
<reference evidence="6 7" key="1">
    <citation type="submission" date="2018-06" db="EMBL/GenBank/DDBJ databases">
        <title>Genomic Encyclopedia of Type Strains, Phase IV (KMG-IV): sequencing the most valuable type-strain genomes for metagenomic binning, comparative biology and taxonomic classification.</title>
        <authorList>
            <person name="Goeker M."/>
        </authorList>
    </citation>
    <scope>NUCLEOTIDE SEQUENCE [LARGE SCALE GENOMIC DNA]</scope>
    <source>
        <strain evidence="6 7">DSM 24875</strain>
    </source>
</reference>
<dbReference type="PANTHER" id="PTHR35005:SF1">
    <property type="entry name" value="2-AMINO-5-FORMYLAMINO-6-RIBOSYLAMINOPYRIMIDIN-4(3H)-ONE 5'-MONOPHOSPHATE DEFORMYLASE"/>
    <property type="match status" value="1"/>
</dbReference>
<comment type="cofactor">
    <cofactor evidence="1">
        <name>Zn(2+)</name>
        <dbReference type="ChEBI" id="CHEBI:29105"/>
    </cofactor>
</comment>
<evidence type="ECO:0000256" key="4">
    <source>
        <dbReference type="ARBA" id="ARBA00022833"/>
    </source>
</evidence>
<keyword evidence="4" id="KW-0862">Zinc</keyword>
<organism evidence="6 7">
    <name type="scientific">Roseiarcus fermentans</name>
    <dbReference type="NCBI Taxonomy" id="1473586"/>
    <lineage>
        <taxon>Bacteria</taxon>
        <taxon>Pseudomonadati</taxon>
        <taxon>Pseudomonadota</taxon>
        <taxon>Alphaproteobacteria</taxon>
        <taxon>Hyphomicrobiales</taxon>
        <taxon>Roseiarcaceae</taxon>
        <taxon>Roseiarcus</taxon>
    </lineage>
</organism>
<comment type="similarity">
    <text evidence="5">Belongs to the creatininase superfamily.</text>
</comment>
<dbReference type="AlphaFoldDB" id="A0A366FC59"/>
<dbReference type="GO" id="GO:0016811">
    <property type="term" value="F:hydrolase activity, acting on carbon-nitrogen (but not peptide) bonds, in linear amides"/>
    <property type="evidence" value="ECO:0007669"/>
    <property type="project" value="TreeGrafter"/>
</dbReference>
<dbReference type="Gene3D" id="3.40.50.10310">
    <property type="entry name" value="Creatininase"/>
    <property type="match status" value="1"/>
</dbReference>
<keyword evidence="7" id="KW-1185">Reference proteome</keyword>
<accession>A0A366FC59</accession>
<protein>
    <submittedName>
        <fullName evidence="6">Creatinine amidohydrolase</fullName>
    </submittedName>
</protein>
<dbReference type="Pfam" id="PF02633">
    <property type="entry name" value="Creatininase"/>
    <property type="match status" value="1"/>
</dbReference>
<evidence type="ECO:0000256" key="2">
    <source>
        <dbReference type="ARBA" id="ARBA00022723"/>
    </source>
</evidence>
<evidence type="ECO:0000256" key="5">
    <source>
        <dbReference type="ARBA" id="ARBA00024029"/>
    </source>
</evidence>
<dbReference type="InterPro" id="IPR003785">
    <property type="entry name" value="Creatininase/forma_Hydrolase"/>
</dbReference>
<dbReference type="SUPFAM" id="SSF102215">
    <property type="entry name" value="Creatininase"/>
    <property type="match status" value="1"/>
</dbReference>
<evidence type="ECO:0000256" key="3">
    <source>
        <dbReference type="ARBA" id="ARBA00022801"/>
    </source>
</evidence>
<dbReference type="PANTHER" id="PTHR35005">
    <property type="entry name" value="3-DEHYDRO-SCYLLO-INOSOSE HYDROLASE"/>
    <property type="match status" value="1"/>
</dbReference>
<dbReference type="GO" id="GO:0009231">
    <property type="term" value="P:riboflavin biosynthetic process"/>
    <property type="evidence" value="ECO:0007669"/>
    <property type="project" value="TreeGrafter"/>
</dbReference>
<gene>
    <name evidence="6" type="ORF">DFR50_11457</name>
</gene>
<sequence>MLPTRFWAEMKWTDFAAADMANVVAVLPVAAIEQHGPHLPVGVDSFINEGYLKRAVDRVPDDLAVLFLPVQAIGKSNEHLDYPGTLTFSMETLTRAWTELGESVARTGCRKLVFMNSHGGNVAVLAAVVRELRVRCGMLAVHAAWHTLGYPEGLFSREESAHGIHGGDAETSLMLAERPATVTMAEARNFVSAAVAIERDFKRLRVTQPIGIGWMANDLHELGAAGDASKGTAEKGEACFAHGVEGFVELLRDVSAFDLSRLTSGPLAQR</sequence>
<dbReference type="Proteomes" id="UP000253529">
    <property type="component" value="Unassembled WGS sequence"/>
</dbReference>
<evidence type="ECO:0000313" key="6">
    <source>
        <dbReference type="EMBL" id="RBP12228.1"/>
    </source>
</evidence>
<proteinExistence type="inferred from homology"/>
<name>A0A366FC59_9HYPH</name>
<dbReference type="InterPro" id="IPR024087">
    <property type="entry name" value="Creatininase-like_sf"/>
</dbReference>
<keyword evidence="3 6" id="KW-0378">Hydrolase</keyword>
<dbReference type="EMBL" id="QNRK01000014">
    <property type="protein sequence ID" value="RBP12228.1"/>
    <property type="molecule type" value="Genomic_DNA"/>
</dbReference>
<dbReference type="GO" id="GO:0046872">
    <property type="term" value="F:metal ion binding"/>
    <property type="evidence" value="ECO:0007669"/>
    <property type="project" value="UniProtKB-KW"/>
</dbReference>
<evidence type="ECO:0000313" key="7">
    <source>
        <dbReference type="Proteomes" id="UP000253529"/>
    </source>
</evidence>